<evidence type="ECO:0000256" key="1">
    <source>
        <dbReference type="SAM" id="MobiDB-lite"/>
    </source>
</evidence>
<feature type="compositionally biased region" description="Basic and acidic residues" evidence="1">
    <location>
        <begin position="272"/>
        <end position="307"/>
    </location>
</feature>
<reference evidence="3" key="1">
    <citation type="submission" date="2015-12" db="EMBL/GenBank/DDBJ databases">
        <title>Update maize B73 reference genome by single molecule sequencing technologies.</title>
        <authorList>
            <consortium name="Maize Genome Sequencing Project"/>
            <person name="Ware D."/>
        </authorList>
    </citation>
    <scope>NUCLEOTIDE SEQUENCE [LARGE SCALE GENOMIC DNA]</scope>
    <source>
        <strain evidence="3">cv. B73</strain>
    </source>
</reference>
<accession>A0A804LDS5</accession>
<dbReference type="EnsemblPlants" id="Zm00001eb004110_T001">
    <property type="protein sequence ID" value="Zm00001eb004110_P001"/>
    <property type="gene ID" value="Zm00001eb004110"/>
</dbReference>
<feature type="compositionally biased region" description="Basic and acidic residues" evidence="1">
    <location>
        <begin position="84"/>
        <end position="105"/>
    </location>
</feature>
<protein>
    <submittedName>
        <fullName evidence="2">Phosphate transporter protein9</fullName>
    </submittedName>
</protein>
<dbReference type="InParanoid" id="A0A804LDS5"/>
<proteinExistence type="predicted"/>
<sequence>MVGLLGVLRRVQEPERADDGAGLAGRCRYAVARGPEPRREDLGRHDEGGAVGPEVCEEEGEPVEDDEAGVVGRLGPVLVRHPEREHEHGHHEEAHDLDPEPAHDVDEADGEPVARDGAAERDQRLGARDAVHLLDGVHGPRRRYPPDLGEDVLLEEVLAVEGDVQQEPRAAGGQQVEAMAPEELRREEAPCVGADHLALHLLILFLDLLLEHLGHVGRGLLRVAGDERRVPRRLGHLHAPVVGERGRDGAEHEDDAPDIVGLRDERRLGVHEVGRGRERVPERRRDGERHDGAEEDAEPLHGEHGGDEGAAGLLVGVLGHDGGAQRVVAADAEAEPEAEEAERGDDALGRMPEREAGRDGAEHHEDEGEAVDALAAELVAEPAEEELSRQRAAEGDAGHGGRHVGREAAGVLGGGVGVVDAAEELGHERDTEQIVCVGEEPHAGDDDRHEMVPLCLGLVECGQHVELASRHCVSRALPSPMLLARRLNLPLC</sequence>
<feature type="region of interest" description="Disordered" evidence="1">
    <location>
        <begin position="272"/>
        <end position="314"/>
    </location>
</feature>
<feature type="region of interest" description="Disordered" evidence="1">
    <location>
        <begin position="32"/>
        <end position="70"/>
    </location>
</feature>
<evidence type="ECO:0000313" key="2">
    <source>
        <dbReference type="EnsemblPlants" id="Zm00001eb004110_P001"/>
    </source>
</evidence>
<keyword evidence="3" id="KW-1185">Reference proteome</keyword>
<feature type="region of interest" description="Disordered" evidence="1">
    <location>
        <begin position="84"/>
        <end position="127"/>
    </location>
</feature>
<feature type="compositionally biased region" description="Acidic residues" evidence="1">
    <location>
        <begin position="55"/>
        <end position="68"/>
    </location>
</feature>
<feature type="compositionally biased region" description="Basic and acidic residues" evidence="1">
    <location>
        <begin position="112"/>
        <end position="127"/>
    </location>
</feature>
<feature type="compositionally biased region" description="Basic and acidic residues" evidence="1">
    <location>
        <begin position="344"/>
        <end position="366"/>
    </location>
</feature>
<feature type="region of interest" description="Disordered" evidence="1">
    <location>
        <begin position="329"/>
        <end position="368"/>
    </location>
</feature>
<feature type="compositionally biased region" description="Basic and acidic residues" evidence="1">
    <location>
        <begin position="35"/>
        <end position="48"/>
    </location>
</feature>
<gene>
    <name evidence="2" type="primary">pht9</name>
</gene>
<dbReference type="FunCoup" id="A0A804LDS5">
    <property type="interactions" value="1"/>
</dbReference>
<dbReference type="AlphaFoldDB" id="A0A804LDS5"/>
<evidence type="ECO:0000313" key="3">
    <source>
        <dbReference type="Proteomes" id="UP000007305"/>
    </source>
</evidence>
<dbReference type="Proteomes" id="UP000007305">
    <property type="component" value="Chromosome 1"/>
</dbReference>
<feature type="compositionally biased region" description="Acidic residues" evidence="1">
    <location>
        <begin position="332"/>
        <end position="343"/>
    </location>
</feature>
<reference evidence="2" key="3">
    <citation type="submission" date="2021-05" db="UniProtKB">
        <authorList>
            <consortium name="EnsemblPlants"/>
        </authorList>
    </citation>
    <scope>IDENTIFICATION</scope>
    <source>
        <strain evidence="2">cv. B73</strain>
    </source>
</reference>
<reference evidence="2" key="2">
    <citation type="submission" date="2019-07" db="EMBL/GenBank/DDBJ databases">
        <authorList>
            <person name="Seetharam A."/>
            <person name="Woodhouse M."/>
            <person name="Cannon E."/>
        </authorList>
    </citation>
    <scope>NUCLEOTIDE SEQUENCE [LARGE SCALE GENOMIC DNA]</scope>
    <source>
        <strain evidence="2">cv. B73</strain>
    </source>
</reference>
<name>A0A804LDS5_MAIZE</name>
<feature type="region of interest" description="Disordered" evidence="1">
    <location>
        <begin position="382"/>
        <end position="403"/>
    </location>
</feature>
<dbReference type="Gramene" id="Zm00001eb004110_T001">
    <property type="protein sequence ID" value="Zm00001eb004110_P001"/>
    <property type="gene ID" value="Zm00001eb004110"/>
</dbReference>
<organism evidence="2 3">
    <name type="scientific">Zea mays</name>
    <name type="common">Maize</name>
    <dbReference type="NCBI Taxonomy" id="4577"/>
    <lineage>
        <taxon>Eukaryota</taxon>
        <taxon>Viridiplantae</taxon>
        <taxon>Streptophyta</taxon>
        <taxon>Embryophyta</taxon>
        <taxon>Tracheophyta</taxon>
        <taxon>Spermatophyta</taxon>
        <taxon>Magnoliopsida</taxon>
        <taxon>Liliopsida</taxon>
        <taxon>Poales</taxon>
        <taxon>Poaceae</taxon>
        <taxon>PACMAD clade</taxon>
        <taxon>Panicoideae</taxon>
        <taxon>Andropogonodae</taxon>
        <taxon>Andropogoneae</taxon>
        <taxon>Tripsacinae</taxon>
        <taxon>Zea</taxon>
    </lineage>
</organism>
<feature type="compositionally biased region" description="Basic and acidic residues" evidence="1">
    <location>
        <begin position="386"/>
        <end position="399"/>
    </location>
</feature>